<dbReference type="EMBL" id="JABFAB010000010">
    <property type="protein sequence ID" value="MBA0661935.1"/>
    <property type="molecule type" value="Genomic_DNA"/>
</dbReference>
<evidence type="ECO:0000313" key="1">
    <source>
        <dbReference type="EMBL" id="MBA0661935.1"/>
    </source>
</evidence>
<protein>
    <submittedName>
        <fullName evidence="1">Uncharacterized protein</fullName>
    </submittedName>
</protein>
<feature type="non-terminal residue" evidence="1">
    <location>
        <position position="106"/>
    </location>
</feature>
<accession>A0A7J8VGL2</accession>
<sequence length="106" mass="12061">IFGLTPLSGSEKLLLREVFTSVQDSGSLSGYIRTYVIVRFSSLCSHREMYSPEPNSKIVMANEFLNKMEDNAIVRIWSEKLQLEKGDSLAKDYVSELWDYTSISVT</sequence>
<gene>
    <name evidence="1" type="ORF">Goklo_006154</name>
</gene>
<dbReference type="OrthoDB" id="1020431at2759"/>
<name>A0A7J8VGL2_9ROSI</name>
<dbReference type="AlphaFoldDB" id="A0A7J8VGL2"/>
<organism evidence="1 2">
    <name type="scientific">Gossypium klotzschianum</name>
    <dbReference type="NCBI Taxonomy" id="34286"/>
    <lineage>
        <taxon>Eukaryota</taxon>
        <taxon>Viridiplantae</taxon>
        <taxon>Streptophyta</taxon>
        <taxon>Embryophyta</taxon>
        <taxon>Tracheophyta</taxon>
        <taxon>Spermatophyta</taxon>
        <taxon>Magnoliopsida</taxon>
        <taxon>eudicotyledons</taxon>
        <taxon>Gunneridae</taxon>
        <taxon>Pentapetalae</taxon>
        <taxon>rosids</taxon>
        <taxon>malvids</taxon>
        <taxon>Malvales</taxon>
        <taxon>Malvaceae</taxon>
        <taxon>Malvoideae</taxon>
        <taxon>Gossypium</taxon>
    </lineage>
</organism>
<reference evidence="1 2" key="1">
    <citation type="journal article" date="2019" name="Genome Biol. Evol.">
        <title>Insights into the evolution of the New World diploid cottons (Gossypium, subgenus Houzingenia) based on genome sequencing.</title>
        <authorList>
            <person name="Grover C.E."/>
            <person name="Arick M.A. 2nd"/>
            <person name="Thrash A."/>
            <person name="Conover J.L."/>
            <person name="Sanders W.S."/>
            <person name="Peterson D.G."/>
            <person name="Frelichowski J.E."/>
            <person name="Scheffler J.A."/>
            <person name="Scheffler B.E."/>
            <person name="Wendel J.F."/>
        </authorList>
    </citation>
    <scope>NUCLEOTIDE SEQUENCE [LARGE SCALE GENOMIC DNA]</scope>
    <source>
        <strain evidence="1">57</strain>
        <tissue evidence="1">Leaf</tissue>
    </source>
</reference>
<keyword evidence="2" id="KW-1185">Reference proteome</keyword>
<comment type="caution">
    <text evidence="1">The sequence shown here is derived from an EMBL/GenBank/DDBJ whole genome shotgun (WGS) entry which is preliminary data.</text>
</comment>
<proteinExistence type="predicted"/>
<dbReference type="Proteomes" id="UP000593573">
    <property type="component" value="Unassembled WGS sequence"/>
</dbReference>
<evidence type="ECO:0000313" key="2">
    <source>
        <dbReference type="Proteomes" id="UP000593573"/>
    </source>
</evidence>